<evidence type="ECO:0000256" key="19">
    <source>
        <dbReference type="ARBA" id="ARBA00049628"/>
    </source>
</evidence>
<feature type="compositionally biased region" description="Low complexity" evidence="21">
    <location>
        <begin position="475"/>
        <end position="488"/>
    </location>
</feature>
<dbReference type="Proteomes" id="UP000008221">
    <property type="component" value="Chromosome"/>
</dbReference>
<evidence type="ECO:0000313" key="23">
    <source>
        <dbReference type="EMBL" id="ABK53719.1"/>
    </source>
</evidence>
<dbReference type="HAMAP" id="MF_01631">
    <property type="entry name" value="GlmU"/>
    <property type="match status" value="1"/>
</dbReference>
<dbReference type="InterPro" id="IPR001451">
    <property type="entry name" value="Hexapep"/>
</dbReference>
<feature type="binding site" evidence="20">
    <location>
        <position position="156"/>
    </location>
    <ligand>
        <name>UDP-N-acetyl-alpha-D-glucosamine</name>
        <dbReference type="ChEBI" id="CHEBI:57705"/>
    </ligand>
</feature>
<comment type="pathway">
    <text evidence="20">Bacterial outer membrane biogenesis; LPS lipid A biosynthesis.</text>
</comment>
<feature type="binding site" evidence="20">
    <location>
        <begin position="85"/>
        <end position="86"/>
    </location>
    <ligand>
        <name>UDP-N-acetyl-alpha-D-glucosamine</name>
        <dbReference type="ChEBI" id="CHEBI:57705"/>
    </ligand>
</feature>
<comment type="similarity">
    <text evidence="5 20">In the N-terminal section; belongs to the N-acetylglucosamine-1-phosphate uridyltransferase family.</text>
</comment>
<feature type="binding site" evidence="20">
    <location>
        <position position="421"/>
    </location>
    <ligand>
        <name>acetyl-CoA</name>
        <dbReference type="ChEBI" id="CHEBI:57288"/>
    </ligand>
</feature>
<protein>
    <recommendedName>
        <fullName evidence="20">Bifunctional protein GlmU</fullName>
    </recommendedName>
    <domain>
        <recommendedName>
            <fullName evidence="20">UDP-N-acetylglucosamine pyrophosphorylase</fullName>
            <ecNumber evidence="20">2.7.7.23</ecNumber>
        </recommendedName>
        <alternativeName>
            <fullName evidence="20">N-acetylglucosamine-1-phosphate uridyltransferase</fullName>
        </alternativeName>
    </domain>
    <domain>
        <recommendedName>
            <fullName evidence="20">Glucosamine-1-phosphate N-acetyltransferase</fullName>
            <ecNumber evidence="20">2.3.1.157</ecNumber>
        </recommendedName>
    </domain>
</protein>
<keyword evidence="7 20" id="KW-0808">Transferase</keyword>
<feature type="region of interest" description="Pyrophosphorylase" evidence="20">
    <location>
        <begin position="1"/>
        <end position="246"/>
    </location>
</feature>
<evidence type="ECO:0000256" key="14">
    <source>
        <dbReference type="ARBA" id="ARBA00023268"/>
    </source>
</evidence>
<evidence type="ECO:0000259" key="22">
    <source>
        <dbReference type="Pfam" id="PF00483"/>
    </source>
</evidence>
<dbReference type="Gene3D" id="3.90.550.10">
    <property type="entry name" value="Spore Coat Polysaccharide Biosynthesis Protein SpsA, Chain A"/>
    <property type="match status" value="1"/>
</dbReference>
<evidence type="ECO:0000256" key="3">
    <source>
        <dbReference type="ARBA" id="ARBA00005208"/>
    </source>
</evidence>
<evidence type="ECO:0000256" key="6">
    <source>
        <dbReference type="ARBA" id="ARBA00022490"/>
    </source>
</evidence>
<feature type="binding site" evidence="20">
    <location>
        <position position="439"/>
    </location>
    <ligand>
        <name>acetyl-CoA</name>
        <dbReference type="ChEBI" id="CHEBI:57288"/>
    </ligand>
</feature>
<dbReference type="UniPathway" id="UPA00973"/>
<feature type="binding site" evidence="20">
    <location>
        <position position="349"/>
    </location>
    <ligand>
        <name>UDP-N-acetyl-alpha-D-glucosamine</name>
        <dbReference type="ChEBI" id="CHEBI:57705"/>
    </ligand>
</feature>
<comment type="subunit">
    <text evidence="20">Homotrimer.</text>
</comment>
<dbReference type="InParanoid" id="A0LWA9"/>
<evidence type="ECO:0000256" key="13">
    <source>
        <dbReference type="ARBA" id="ARBA00022984"/>
    </source>
</evidence>
<dbReference type="GO" id="GO:0009252">
    <property type="term" value="P:peptidoglycan biosynthetic process"/>
    <property type="evidence" value="ECO:0007669"/>
    <property type="project" value="UniProtKB-UniRule"/>
</dbReference>
<feature type="binding site" evidence="20">
    <location>
        <position position="244"/>
    </location>
    <ligand>
        <name>UDP-N-acetyl-alpha-D-glucosamine</name>
        <dbReference type="ChEBI" id="CHEBI:57705"/>
    </ligand>
</feature>
<feature type="binding site" evidence="20">
    <location>
        <position position="367"/>
    </location>
    <ligand>
        <name>UDP-N-acetyl-alpha-D-glucosamine</name>
        <dbReference type="ChEBI" id="CHEBI:57705"/>
    </ligand>
</feature>
<dbReference type="InterPro" id="IPR005882">
    <property type="entry name" value="Bifunctional_GlmU"/>
</dbReference>
<keyword evidence="10 20" id="KW-0677">Repeat</keyword>
<feature type="binding site" evidence="20">
    <location>
        <position position="186"/>
    </location>
    <ligand>
        <name>UDP-N-acetyl-alpha-D-glucosamine</name>
        <dbReference type="ChEBI" id="CHEBI:57705"/>
    </ligand>
</feature>
<evidence type="ECO:0000256" key="11">
    <source>
        <dbReference type="ARBA" id="ARBA00022842"/>
    </source>
</evidence>
<evidence type="ECO:0000256" key="20">
    <source>
        <dbReference type="HAMAP-Rule" id="MF_01631"/>
    </source>
</evidence>
<comment type="catalytic activity">
    <reaction evidence="18 20">
        <text>N-acetyl-alpha-D-glucosamine 1-phosphate + UTP + H(+) = UDP-N-acetyl-alpha-D-glucosamine + diphosphate</text>
        <dbReference type="Rhea" id="RHEA:13509"/>
        <dbReference type="ChEBI" id="CHEBI:15378"/>
        <dbReference type="ChEBI" id="CHEBI:33019"/>
        <dbReference type="ChEBI" id="CHEBI:46398"/>
        <dbReference type="ChEBI" id="CHEBI:57705"/>
        <dbReference type="ChEBI" id="CHEBI:57776"/>
        <dbReference type="EC" id="2.7.7.23"/>
    </reaction>
</comment>
<dbReference type="FunCoup" id="A0LWA9">
    <property type="interactions" value="75"/>
</dbReference>
<feature type="binding site" evidence="20">
    <location>
        <position position="244"/>
    </location>
    <ligand>
        <name>Mg(2+)</name>
        <dbReference type="ChEBI" id="CHEBI:18420"/>
    </ligand>
</feature>
<dbReference type="PANTHER" id="PTHR43584:SF3">
    <property type="entry name" value="BIFUNCTIONAL PROTEIN GLMU"/>
    <property type="match status" value="1"/>
</dbReference>
<dbReference type="InterPro" id="IPR050065">
    <property type="entry name" value="GlmU-like"/>
</dbReference>
<dbReference type="EC" id="2.3.1.157" evidence="20"/>
<sequence>MSETSRPAAAIVLAAGEGTRMRSTRPKALFPILGRSLLGHVLAAVRALDPEELVVVTGHRRAEVEAHLAEIDPAAKPVYQTEQRGTGHAVRAALEALDAERRAAGRPTLTGTVLVTAADTPLLTPRSLAAMVAHREQTGVAGVLLTATMPDPTGYGRVLRDDSGRVRGIVEERDADPAHREIREVNAGVYAFDAAKVRAALARLTTDNAQGEEYLTDVVRIFGTEGEPIAAAVLDDWREILGVNDRAQLAVAAALLRDRKNTALMRAGVTIMDPATTWIDVDVDVAPDAEIWPNTILAGTTRVAASARIGPNCHLIDTEVGERARVRDATCENAQIGPDAEVGPYTYLRPGTRLGRGAKAGGFVEMKNAVVGAESKVPHLSYVGDATIGERTNVGAATVFVNYDGVAKHHSVVGNDVRIGSDTMIVAPVTIGDGAYTAAGSVIVEDVPPGALAIARSRQQNIEGWVVRKRPGTRAAEAAKQASAAGGPPAAGGTSGRDAGDDASR</sequence>
<name>A0LWA9_ACIC1</name>
<accession>A0LWA9</accession>
<dbReference type="GO" id="GO:0006048">
    <property type="term" value="P:UDP-N-acetylglucosamine biosynthetic process"/>
    <property type="evidence" value="ECO:0007669"/>
    <property type="project" value="UniProtKB-UniPathway"/>
</dbReference>
<comment type="subcellular location">
    <subcellularLocation>
        <location evidence="1 20">Cytoplasm</location>
    </subcellularLocation>
</comment>
<dbReference type="NCBIfam" id="NF010932">
    <property type="entry name" value="PRK14352.1"/>
    <property type="match status" value="1"/>
</dbReference>
<dbReference type="RefSeq" id="WP_011720782.1">
    <property type="nucleotide sequence ID" value="NC_008578.1"/>
</dbReference>
<dbReference type="EMBL" id="CP000481">
    <property type="protein sequence ID" value="ABK53719.1"/>
    <property type="molecule type" value="Genomic_DNA"/>
</dbReference>
<feature type="binding site" evidence="20">
    <location>
        <position position="393"/>
    </location>
    <ligand>
        <name>UDP-N-acetyl-alpha-D-glucosamine</name>
        <dbReference type="ChEBI" id="CHEBI:57705"/>
    </ligand>
</feature>
<dbReference type="KEGG" id="ace:Acel_1947"/>
<feature type="binding site" evidence="20">
    <location>
        <begin position="402"/>
        <end position="403"/>
    </location>
    <ligand>
        <name>acetyl-CoA</name>
        <dbReference type="ChEBI" id="CHEBI:57288"/>
    </ligand>
</feature>
<evidence type="ECO:0000256" key="21">
    <source>
        <dbReference type="SAM" id="MobiDB-lite"/>
    </source>
</evidence>
<dbReference type="GO" id="GO:0000287">
    <property type="term" value="F:magnesium ion binding"/>
    <property type="evidence" value="ECO:0007669"/>
    <property type="project" value="UniProtKB-UniRule"/>
</dbReference>
<dbReference type="CDD" id="cd03353">
    <property type="entry name" value="LbH_GlmU_C"/>
    <property type="match status" value="1"/>
</dbReference>
<dbReference type="NCBIfam" id="TIGR01173">
    <property type="entry name" value="glmU"/>
    <property type="match status" value="1"/>
</dbReference>
<keyword evidence="14 20" id="KW-0511">Multifunctional enzyme</keyword>
<dbReference type="GO" id="GO:0071555">
    <property type="term" value="P:cell wall organization"/>
    <property type="evidence" value="ECO:0007669"/>
    <property type="project" value="UniProtKB-KW"/>
</dbReference>
<dbReference type="SUPFAM" id="SSF53448">
    <property type="entry name" value="Nucleotide-diphospho-sugar transferases"/>
    <property type="match status" value="1"/>
</dbReference>
<feature type="domain" description="Nucleotidyl transferase" evidence="22">
    <location>
        <begin position="10"/>
        <end position="238"/>
    </location>
</feature>
<evidence type="ECO:0000256" key="16">
    <source>
        <dbReference type="ARBA" id="ARBA00023316"/>
    </source>
</evidence>
<proteinExistence type="inferred from homology"/>
<evidence type="ECO:0000256" key="12">
    <source>
        <dbReference type="ARBA" id="ARBA00022960"/>
    </source>
</evidence>
<dbReference type="Pfam" id="PF00483">
    <property type="entry name" value="NTP_transferase"/>
    <property type="match status" value="1"/>
</dbReference>
<dbReference type="InterPro" id="IPR029044">
    <property type="entry name" value="Nucleotide-diphossugar_trans"/>
</dbReference>
<comment type="pathway">
    <text evidence="2 20">Nucleotide-sugar biosynthesis; UDP-N-acetyl-alpha-D-glucosamine biosynthesis; N-acetyl-alpha-D-glucosamine 1-phosphate from alpha-D-glucosamine 6-phosphate (route II): step 2/2.</text>
</comment>
<evidence type="ECO:0000256" key="15">
    <source>
        <dbReference type="ARBA" id="ARBA00023315"/>
    </source>
</evidence>
<feature type="binding site" evidence="20">
    <location>
        <position position="171"/>
    </location>
    <ligand>
        <name>UDP-N-acetyl-alpha-D-glucosamine</name>
        <dbReference type="ChEBI" id="CHEBI:57705"/>
    </ligand>
</feature>
<comment type="function">
    <text evidence="19 20">Catalyzes the last two sequential reactions in the de novo biosynthetic pathway for UDP-N-acetylglucosamine (UDP-GlcNAc). The C-terminal domain catalyzes the transfer of acetyl group from acetyl coenzyme A to glucosamine-1-phosphate (GlcN-1-P) to produce N-acetylglucosamine-1-phosphate (GlcNAc-1-P), which is converted into UDP-GlcNAc by the transfer of uridine 5-monophosphate (from uridine 5-triphosphate), a reaction catalyzed by the N-terminal domain.</text>
</comment>
<keyword evidence="12 20" id="KW-0133">Cell shape</keyword>
<organism evidence="23 24">
    <name type="scientific">Acidothermus cellulolyticus (strain ATCC 43068 / DSM 8971 / 11B)</name>
    <dbReference type="NCBI Taxonomy" id="351607"/>
    <lineage>
        <taxon>Bacteria</taxon>
        <taxon>Bacillati</taxon>
        <taxon>Actinomycetota</taxon>
        <taxon>Actinomycetes</taxon>
        <taxon>Acidothermales</taxon>
        <taxon>Acidothermaceae</taxon>
        <taxon>Acidothermus</taxon>
    </lineage>
</organism>
<dbReference type="CDD" id="cd02540">
    <property type="entry name" value="GT2_GlmU_N_bac"/>
    <property type="match status" value="1"/>
</dbReference>
<dbReference type="GO" id="GO:0016020">
    <property type="term" value="C:membrane"/>
    <property type="evidence" value="ECO:0007669"/>
    <property type="project" value="GOC"/>
</dbReference>
<dbReference type="AlphaFoldDB" id="A0LWA9"/>
<dbReference type="HOGENOM" id="CLU_029499_15_2_11"/>
<reference evidence="23 24" key="1">
    <citation type="journal article" date="2009" name="Genome Res.">
        <title>Complete genome of the cellulolytic thermophile Acidothermus cellulolyticus 11B provides insights into its ecophysiological and evolutionary adaptations.</title>
        <authorList>
            <person name="Barabote R.D."/>
            <person name="Xie G."/>
            <person name="Leu D.H."/>
            <person name="Normand P."/>
            <person name="Necsulea A."/>
            <person name="Daubin V."/>
            <person name="Medigue C."/>
            <person name="Adney W.S."/>
            <person name="Xu X.C."/>
            <person name="Lapidus A."/>
            <person name="Parales R.E."/>
            <person name="Detter C."/>
            <person name="Pujic P."/>
            <person name="Bruce D."/>
            <person name="Lavire C."/>
            <person name="Challacombe J.F."/>
            <person name="Brettin T.S."/>
            <person name="Berry A.M."/>
        </authorList>
    </citation>
    <scope>NUCLEOTIDE SEQUENCE [LARGE SCALE GENOMIC DNA]</scope>
    <source>
        <strain evidence="24">ATCC 43068 / DSM 8971 / 11B</strain>
    </source>
</reference>
<dbReference type="GO" id="GO:0000902">
    <property type="term" value="P:cell morphogenesis"/>
    <property type="evidence" value="ECO:0007669"/>
    <property type="project" value="UniProtKB-UniRule"/>
</dbReference>
<evidence type="ECO:0000256" key="10">
    <source>
        <dbReference type="ARBA" id="ARBA00022737"/>
    </source>
</evidence>
<comment type="similarity">
    <text evidence="4 20">In the C-terminal section; belongs to the transferase hexapeptide repeat family.</text>
</comment>
<feature type="binding site" evidence="20">
    <location>
        <position position="80"/>
    </location>
    <ligand>
        <name>UDP-N-acetyl-alpha-D-glucosamine</name>
        <dbReference type="ChEBI" id="CHEBI:57705"/>
    </ligand>
</feature>
<feature type="binding site" evidence="20">
    <location>
        <position position="382"/>
    </location>
    <ligand>
        <name>UDP-N-acetyl-alpha-D-glucosamine</name>
        <dbReference type="ChEBI" id="CHEBI:57705"/>
    </ligand>
</feature>
<keyword evidence="13 20" id="KW-0573">Peptidoglycan synthesis</keyword>
<dbReference type="GO" id="GO:0005737">
    <property type="term" value="C:cytoplasm"/>
    <property type="evidence" value="ECO:0007669"/>
    <property type="project" value="UniProtKB-SubCell"/>
</dbReference>
<evidence type="ECO:0000256" key="4">
    <source>
        <dbReference type="ARBA" id="ARBA00007707"/>
    </source>
</evidence>
<evidence type="ECO:0000256" key="7">
    <source>
        <dbReference type="ARBA" id="ARBA00022679"/>
    </source>
</evidence>
<evidence type="ECO:0000256" key="17">
    <source>
        <dbReference type="ARBA" id="ARBA00048247"/>
    </source>
</evidence>
<dbReference type="STRING" id="351607.Acel_1947"/>
<dbReference type="InterPro" id="IPR038009">
    <property type="entry name" value="GlmU_C_LbH"/>
</dbReference>
<gene>
    <name evidence="20" type="primary">glmU</name>
    <name evidence="23" type="ordered locus">Acel_1947</name>
</gene>
<comment type="cofactor">
    <cofactor evidence="20">
        <name>Mg(2+)</name>
        <dbReference type="ChEBI" id="CHEBI:18420"/>
    </cofactor>
    <text evidence="20">Binds 1 Mg(2+) ion per subunit.</text>
</comment>
<feature type="binding site" evidence="20">
    <location>
        <position position="119"/>
    </location>
    <ligand>
        <name>Mg(2+)</name>
        <dbReference type="ChEBI" id="CHEBI:18420"/>
    </ligand>
</feature>
<keyword evidence="6 20" id="KW-0963">Cytoplasm</keyword>
<evidence type="ECO:0000256" key="18">
    <source>
        <dbReference type="ARBA" id="ARBA00048493"/>
    </source>
</evidence>
<comment type="pathway">
    <text evidence="3 20">Nucleotide-sugar biosynthesis; UDP-N-acetyl-alpha-D-glucosamine biosynthesis; UDP-N-acetyl-alpha-D-glucosamine from N-acetyl-alpha-D-glucosamine 1-phosphate: step 1/1.</text>
</comment>
<dbReference type="EC" id="2.7.7.23" evidence="20"/>
<evidence type="ECO:0000256" key="5">
    <source>
        <dbReference type="ARBA" id="ARBA00007947"/>
    </source>
</evidence>
<feature type="binding site" evidence="20">
    <location>
        <position position="27"/>
    </location>
    <ligand>
        <name>UDP-N-acetyl-alpha-D-glucosamine</name>
        <dbReference type="ChEBI" id="CHEBI:57705"/>
    </ligand>
</feature>
<evidence type="ECO:0000256" key="1">
    <source>
        <dbReference type="ARBA" id="ARBA00004496"/>
    </source>
</evidence>
<comment type="catalytic activity">
    <reaction evidence="17 20">
        <text>alpha-D-glucosamine 1-phosphate + acetyl-CoA = N-acetyl-alpha-D-glucosamine 1-phosphate + CoA + H(+)</text>
        <dbReference type="Rhea" id="RHEA:13725"/>
        <dbReference type="ChEBI" id="CHEBI:15378"/>
        <dbReference type="ChEBI" id="CHEBI:57287"/>
        <dbReference type="ChEBI" id="CHEBI:57288"/>
        <dbReference type="ChEBI" id="CHEBI:57776"/>
        <dbReference type="ChEBI" id="CHEBI:58516"/>
        <dbReference type="EC" id="2.3.1.157"/>
    </reaction>
</comment>
<dbReference type="Pfam" id="PF00132">
    <property type="entry name" value="Hexapep"/>
    <property type="match status" value="1"/>
</dbReference>
<feature type="region of interest" description="Linker" evidence="20">
    <location>
        <begin position="247"/>
        <end position="267"/>
    </location>
</feature>
<dbReference type="InterPro" id="IPR005835">
    <property type="entry name" value="NTP_transferase_dom"/>
</dbReference>
<evidence type="ECO:0000313" key="24">
    <source>
        <dbReference type="Proteomes" id="UP000008221"/>
    </source>
</evidence>
<dbReference type="GO" id="GO:0019134">
    <property type="term" value="F:glucosamine-1-phosphate N-acetyltransferase activity"/>
    <property type="evidence" value="ECO:0007669"/>
    <property type="project" value="UniProtKB-UniRule"/>
</dbReference>
<dbReference type="UniPathway" id="UPA00113">
    <property type="reaction ID" value="UER00532"/>
</dbReference>
<evidence type="ECO:0000256" key="8">
    <source>
        <dbReference type="ARBA" id="ARBA00022695"/>
    </source>
</evidence>
<dbReference type="GO" id="GO:0009245">
    <property type="term" value="P:lipid A biosynthetic process"/>
    <property type="evidence" value="ECO:0007669"/>
    <property type="project" value="UniProtKB-UniRule"/>
</dbReference>
<keyword evidence="9 20" id="KW-0479">Metal-binding</keyword>
<evidence type="ECO:0000256" key="2">
    <source>
        <dbReference type="ARBA" id="ARBA00005166"/>
    </source>
</evidence>
<keyword evidence="8 20" id="KW-0548">Nucleotidyltransferase</keyword>
<feature type="active site" description="Proton acceptor" evidence="20">
    <location>
        <position position="379"/>
    </location>
</feature>
<feature type="binding site" evidence="20">
    <location>
        <position position="396"/>
    </location>
    <ligand>
        <name>acetyl-CoA</name>
        <dbReference type="ChEBI" id="CHEBI:57288"/>
    </ligand>
</feature>
<dbReference type="Gene3D" id="2.160.10.10">
    <property type="entry name" value="Hexapeptide repeat proteins"/>
    <property type="match status" value="1"/>
</dbReference>
<dbReference type="SUPFAM" id="SSF51161">
    <property type="entry name" value="Trimeric LpxA-like enzymes"/>
    <property type="match status" value="1"/>
</dbReference>
<feature type="region of interest" description="Disordered" evidence="21">
    <location>
        <begin position="471"/>
        <end position="505"/>
    </location>
</feature>
<keyword evidence="15 20" id="KW-0012">Acyltransferase</keyword>
<dbReference type="GO" id="GO:0003977">
    <property type="term" value="F:UDP-N-acetylglucosamine diphosphorylase activity"/>
    <property type="evidence" value="ECO:0007669"/>
    <property type="project" value="UniProtKB-UniRule"/>
</dbReference>
<evidence type="ECO:0000256" key="9">
    <source>
        <dbReference type="ARBA" id="ARBA00022723"/>
    </source>
</evidence>
<feature type="binding site" evidence="20">
    <location>
        <position position="456"/>
    </location>
    <ligand>
        <name>acetyl-CoA</name>
        <dbReference type="ChEBI" id="CHEBI:57288"/>
    </ligand>
</feature>
<keyword evidence="11 20" id="KW-0460">Magnesium</keyword>
<feature type="region of interest" description="N-acetyltransferase" evidence="20">
    <location>
        <begin position="268"/>
        <end position="505"/>
    </location>
</feature>
<dbReference type="OrthoDB" id="9775031at2"/>
<keyword evidence="24" id="KW-1185">Reference proteome</keyword>
<keyword evidence="16 20" id="KW-0961">Cell wall biogenesis/degradation</keyword>
<dbReference type="GO" id="GO:0008360">
    <property type="term" value="P:regulation of cell shape"/>
    <property type="evidence" value="ECO:0007669"/>
    <property type="project" value="UniProtKB-KW"/>
</dbReference>
<dbReference type="InterPro" id="IPR011004">
    <property type="entry name" value="Trimer_LpxA-like_sf"/>
</dbReference>
<dbReference type="eggNOG" id="COG1207">
    <property type="taxonomic scope" value="Bacteria"/>
</dbReference>
<feature type="binding site" evidence="20">
    <location>
        <begin position="13"/>
        <end position="16"/>
    </location>
    <ligand>
        <name>UDP-N-acetyl-alpha-D-glucosamine</name>
        <dbReference type="ChEBI" id="CHEBI:57705"/>
    </ligand>
</feature>
<dbReference type="PANTHER" id="PTHR43584">
    <property type="entry name" value="NUCLEOTIDYL TRANSFERASE"/>
    <property type="match status" value="1"/>
</dbReference>
<comment type="caution">
    <text evidence="20">Lacks conserved residue(s) required for the propagation of feature annotation.</text>
</comment>